<reference evidence="1" key="1">
    <citation type="submission" date="2013-05" db="EMBL/GenBank/DDBJ databases">
        <authorList>
            <person name="Yim A.K.Y."/>
            <person name="Chan T.F."/>
            <person name="Ji K.M."/>
            <person name="Liu X.Y."/>
            <person name="Zhou J.W."/>
            <person name="Li R.Q."/>
            <person name="Yang K.Y."/>
            <person name="Li J."/>
            <person name="Li M."/>
            <person name="Law P.T.W."/>
            <person name="Wu Y.L."/>
            <person name="Cai Z.L."/>
            <person name="Qin H."/>
            <person name="Bao Y."/>
            <person name="Leung R.K.K."/>
            <person name="Ng P.K.S."/>
            <person name="Zou J."/>
            <person name="Zhong X.J."/>
            <person name="Ran P.X."/>
            <person name="Zhong N.S."/>
            <person name="Liu Z.G."/>
            <person name="Tsui S.K.W."/>
        </authorList>
    </citation>
    <scope>NUCLEOTIDE SEQUENCE</scope>
    <source>
        <strain evidence="1">Derf</strain>
        <tissue evidence="1">Whole organism</tissue>
    </source>
</reference>
<dbReference type="AlphaFoldDB" id="A0A922L292"/>
<gene>
    <name evidence="1" type="ORF">DERF_010570</name>
</gene>
<organism evidence="1 2">
    <name type="scientific">Dermatophagoides farinae</name>
    <name type="common">American house dust mite</name>
    <dbReference type="NCBI Taxonomy" id="6954"/>
    <lineage>
        <taxon>Eukaryota</taxon>
        <taxon>Metazoa</taxon>
        <taxon>Ecdysozoa</taxon>
        <taxon>Arthropoda</taxon>
        <taxon>Chelicerata</taxon>
        <taxon>Arachnida</taxon>
        <taxon>Acari</taxon>
        <taxon>Acariformes</taxon>
        <taxon>Sarcoptiformes</taxon>
        <taxon>Astigmata</taxon>
        <taxon>Psoroptidia</taxon>
        <taxon>Analgoidea</taxon>
        <taxon>Pyroglyphidae</taxon>
        <taxon>Dermatophagoidinae</taxon>
        <taxon>Dermatophagoides</taxon>
    </lineage>
</organism>
<dbReference type="Proteomes" id="UP000790347">
    <property type="component" value="Unassembled WGS sequence"/>
</dbReference>
<dbReference type="EMBL" id="ASGP02000005">
    <property type="protein sequence ID" value="KAH9505796.1"/>
    <property type="molecule type" value="Genomic_DNA"/>
</dbReference>
<comment type="caution">
    <text evidence="1">The sequence shown here is derived from an EMBL/GenBank/DDBJ whole genome shotgun (WGS) entry which is preliminary data.</text>
</comment>
<protein>
    <submittedName>
        <fullName evidence="1">Uncharacterized protein</fullName>
    </submittedName>
</protein>
<sequence length="65" mass="7854">MNKMVDGYRIYEQDMRLLFVRCKRVVNDTQLRFGYRHMGRRTYVIFCVGVVVVPYDADDHFTKKC</sequence>
<accession>A0A922L292</accession>
<evidence type="ECO:0000313" key="1">
    <source>
        <dbReference type="EMBL" id="KAH9505796.1"/>
    </source>
</evidence>
<reference evidence="1" key="2">
    <citation type="journal article" date="2022" name="Res Sq">
        <title>Comparative Genomics Reveals Insights into the Divergent Evolution of Astigmatic Mites and Household Pest Adaptations.</title>
        <authorList>
            <person name="Xiong Q."/>
            <person name="Wan A.T.-Y."/>
            <person name="Liu X.-Y."/>
            <person name="Fung C.S.-H."/>
            <person name="Xiao X."/>
            <person name="Malainual N."/>
            <person name="Hou J."/>
            <person name="Wang L."/>
            <person name="Wang M."/>
            <person name="Yang K."/>
            <person name="Cui Y."/>
            <person name="Leung E."/>
            <person name="Nong W."/>
            <person name="Shin S.-K."/>
            <person name="Au S."/>
            <person name="Jeong K.Y."/>
            <person name="Chew F.T."/>
            <person name="Hui J."/>
            <person name="Leung T.F."/>
            <person name="Tungtrongchitr A."/>
            <person name="Zhong N."/>
            <person name="Liu Z."/>
            <person name="Tsui S."/>
        </authorList>
    </citation>
    <scope>NUCLEOTIDE SEQUENCE</scope>
    <source>
        <strain evidence="1">Derf</strain>
        <tissue evidence="1">Whole organism</tissue>
    </source>
</reference>
<proteinExistence type="predicted"/>
<name>A0A922L292_DERFA</name>
<keyword evidence="2" id="KW-1185">Reference proteome</keyword>
<evidence type="ECO:0000313" key="2">
    <source>
        <dbReference type="Proteomes" id="UP000790347"/>
    </source>
</evidence>